<dbReference type="RefSeq" id="WP_040104618.1">
    <property type="nucleotide sequence ID" value="NZ_JABEVU030000001.1"/>
</dbReference>
<dbReference type="Proteomes" id="UP000031546">
    <property type="component" value="Unassembled WGS sequence"/>
</dbReference>
<dbReference type="STRING" id="45670.SN16_00290"/>
<dbReference type="Proteomes" id="UP000527860">
    <property type="component" value="Unassembled WGS sequence"/>
</dbReference>
<evidence type="ECO:0000313" key="3">
    <source>
        <dbReference type="Proteomes" id="UP000031546"/>
    </source>
</evidence>
<evidence type="ECO:0000313" key="4">
    <source>
        <dbReference type="Proteomes" id="UP000527860"/>
    </source>
</evidence>
<protein>
    <submittedName>
        <fullName evidence="1">Uncharacterized protein</fullName>
    </submittedName>
</protein>
<keyword evidence="4" id="KW-1185">Reference proteome</keyword>
<reference evidence="2" key="2">
    <citation type="submission" date="2020-04" db="EMBL/GenBank/DDBJ databases">
        <authorList>
            <person name="Tanveer F."/>
            <person name="Xie Y."/>
            <person name="Shinwari Z.K."/>
        </authorList>
    </citation>
    <scope>NUCLEOTIDE SEQUENCE</scope>
    <source>
        <strain evidence="2">MOSEL-ME25</strain>
    </source>
</reference>
<comment type="caution">
    <text evidence="1">The sequence shown here is derived from an EMBL/GenBank/DDBJ whole genome shotgun (WGS) entry which is preliminary data.</text>
</comment>
<sequence length="116" mass="12859">METIITGKGVHIIFPEDCGNAPKKRLLIDALAAFIEGDHAELEERLDTDKVRLPSLPEGVKEVKVHRVITHGKEAGVHLTIDFADRKQVEAGAFLSFRSAANNIISELDVLVYKDR</sequence>
<reference evidence="1 3" key="1">
    <citation type="submission" date="2015-01" db="EMBL/GenBank/DDBJ databases">
        <title>Genome sequences of high lactate-tolerant strain Salinicoccus roseus W12 with industrial interest.</title>
        <authorList>
            <person name="Wang H."/>
            <person name="Yu B."/>
        </authorList>
    </citation>
    <scope>NUCLEOTIDE SEQUENCE [LARGE SCALE GENOMIC DNA]</scope>
    <source>
        <strain evidence="1 3">W12</strain>
    </source>
</reference>
<proteinExistence type="predicted"/>
<reference evidence="2" key="3">
    <citation type="submission" date="2022-12" db="EMBL/GenBank/DDBJ databases">
        <title>Genome analysis and biological profiling of marine Salinicoccus roseus MOSEL-ME25.</title>
        <authorList>
            <person name="Mirza F.T."/>
            <person name="Xie Y."/>
            <person name="Shinwari Z.K."/>
        </authorList>
    </citation>
    <scope>NUCLEOTIDE SEQUENCE</scope>
    <source>
        <strain evidence="2">MOSEL-ME25</strain>
    </source>
</reference>
<dbReference type="AlphaFoldDB" id="A0A0C2HQP6"/>
<dbReference type="EMBL" id="JXII01000001">
    <property type="protein sequence ID" value="KIH71841.1"/>
    <property type="molecule type" value="Genomic_DNA"/>
</dbReference>
<dbReference type="EMBL" id="JABEVU030000001">
    <property type="protein sequence ID" value="MDB0578974.1"/>
    <property type="molecule type" value="Genomic_DNA"/>
</dbReference>
<dbReference type="OrthoDB" id="6692273at2"/>
<name>A0A0C2HQP6_9STAP</name>
<organism evidence="1 3">
    <name type="scientific">Salinicoccus roseus</name>
    <dbReference type="NCBI Taxonomy" id="45670"/>
    <lineage>
        <taxon>Bacteria</taxon>
        <taxon>Bacillati</taxon>
        <taxon>Bacillota</taxon>
        <taxon>Bacilli</taxon>
        <taxon>Bacillales</taxon>
        <taxon>Staphylococcaceae</taxon>
        <taxon>Salinicoccus</taxon>
    </lineage>
</organism>
<evidence type="ECO:0000313" key="1">
    <source>
        <dbReference type="EMBL" id="KIH71841.1"/>
    </source>
</evidence>
<evidence type="ECO:0000313" key="2">
    <source>
        <dbReference type="EMBL" id="MDB0578974.1"/>
    </source>
</evidence>
<dbReference type="GeneID" id="77843977"/>
<gene>
    <name evidence="2" type="ORF">F7P68_0000295</name>
    <name evidence="1" type="ORF">SN16_00290</name>
</gene>
<accession>A0A0C2HQP6</accession>